<sequence length="308" mass="36418">MEKMLKEIKNSHKFYLKRIKIATNLLILSGTLWGISYFFIDKNIWYILFILLCFVGCIFLMIENFYKSKFIGIYKDKFIKFALNEIGLNYEPKGGFKKDDFDKIDIYKSSKMTNEDEISGIYKGLNFKISDLKSKSKSLYRFYMSNNIIGNIINTYSLVANYFNFSGIVLSCEINLDLKEPVFVLDNSFNTKSKIGHIKFNDVVFDNAFKFYFKNELKTREFLSPNLINSLLKTRNKLNYSVKVSYVFSGENLFIFLKDKQEIFSDLEFEHAYEISNLEISKKCFKKYQDEILELLSLFDEFINLMKF</sequence>
<organism evidence="2">
    <name type="scientific">Campylobacter ureolyticus</name>
    <dbReference type="NCBI Taxonomy" id="827"/>
    <lineage>
        <taxon>Bacteria</taxon>
        <taxon>Pseudomonadati</taxon>
        <taxon>Campylobacterota</taxon>
        <taxon>Epsilonproteobacteria</taxon>
        <taxon>Campylobacterales</taxon>
        <taxon>Campylobacteraceae</taxon>
        <taxon>Campylobacter</taxon>
    </lineage>
</organism>
<feature type="transmembrane region" description="Helical" evidence="1">
    <location>
        <begin position="46"/>
        <end position="66"/>
    </location>
</feature>
<keyword evidence="1" id="KW-0472">Membrane</keyword>
<evidence type="ECO:0008006" key="3">
    <source>
        <dbReference type="Google" id="ProtNLM"/>
    </source>
</evidence>
<proteinExistence type="predicted"/>
<dbReference type="InterPro" id="IPR021484">
    <property type="entry name" value="DUF3137"/>
</dbReference>
<dbReference type="AlphaFoldDB" id="A0A6N2R4K5"/>
<evidence type="ECO:0000313" key="2">
    <source>
        <dbReference type="EMBL" id="VYS74900.1"/>
    </source>
</evidence>
<feature type="transmembrane region" description="Helical" evidence="1">
    <location>
        <begin position="21"/>
        <end position="40"/>
    </location>
</feature>
<reference evidence="2" key="1">
    <citation type="submission" date="2019-11" db="EMBL/GenBank/DDBJ databases">
        <authorList>
            <person name="Feng L."/>
        </authorList>
    </citation>
    <scope>NUCLEOTIDE SEQUENCE</scope>
    <source>
        <strain evidence="2">CUreolyticusLFYP111</strain>
    </source>
</reference>
<dbReference type="EMBL" id="CACRSK010000001">
    <property type="protein sequence ID" value="VYS74900.1"/>
    <property type="molecule type" value="Genomic_DNA"/>
</dbReference>
<dbReference type="Pfam" id="PF11335">
    <property type="entry name" value="DUF3137"/>
    <property type="match status" value="1"/>
</dbReference>
<keyword evidence="1" id="KW-0812">Transmembrane</keyword>
<keyword evidence="1" id="KW-1133">Transmembrane helix</keyword>
<gene>
    <name evidence="2" type="ORF">CULFYP111_00169</name>
</gene>
<accession>A0A6N2R4K5</accession>
<name>A0A6N2R4K5_9BACT</name>
<evidence type="ECO:0000256" key="1">
    <source>
        <dbReference type="SAM" id="Phobius"/>
    </source>
</evidence>
<protein>
    <recommendedName>
        <fullName evidence="3">Galanin</fullName>
    </recommendedName>
</protein>